<protein>
    <submittedName>
        <fullName evidence="1">Uncharacterized protein</fullName>
    </submittedName>
</protein>
<dbReference type="Proteomes" id="UP001050975">
    <property type="component" value="Unassembled WGS sequence"/>
</dbReference>
<proteinExistence type="predicted"/>
<accession>A0AAV3X975</accession>
<evidence type="ECO:0000313" key="2">
    <source>
        <dbReference type="Proteomes" id="UP001050975"/>
    </source>
</evidence>
<comment type="caution">
    <text evidence="1">The sequence shown here is derived from an EMBL/GenBank/DDBJ whole genome shotgun (WGS) entry which is preliminary data.</text>
</comment>
<evidence type="ECO:0000313" key="1">
    <source>
        <dbReference type="EMBL" id="GET36914.1"/>
    </source>
</evidence>
<reference evidence="1" key="1">
    <citation type="submission" date="2019-10" db="EMBL/GenBank/DDBJ databases">
        <title>Draft genome sequece of Microseira wollei NIES-4236.</title>
        <authorList>
            <person name="Yamaguchi H."/>
            <person name="Suzuki S."/>
            <person name="Kawachi M."/>
        </authorList>
    </citation>
    <scope>NUCLEOTIDE SEQUENCE</scope>
    <source>
        <strain evidence="1">NIES-4236</strain>
    </source>
</reference>
<dbReference type="EMBL" id="BLAY01000019">
    <property type="protein sequence ID" value="GET36914.1"/>
    <property type="molecule type" value="Genomic_DNA"/>
</dbReference>
<name>A0AAV3X975_9CYAN</name>
<organism evidence="1 2">
    <name type="scientific">Microseira wollei NIES-4236</name>
    <dbReference type="NCBI Taxonomy" id="2530354"/>
    <lineage>
        <taxon>Bacteria</taxon>
        <taxon>Bacillati</taxon>
        <taxon>Cyanobacteriota</taxon>
        <taxon>Cyanophyceae</taxon>
        <taxon>Oscillatoriophycideae</taxon>
        <taxon>Aerosakkonematales</taxon>
        <taxon>Aerosakkonemataceae</taxon>
        <taxon>Microseira</taxon>
    </lineage>
</organism>
<sequence length="58" mass="6718">MTMTQKRIQIPLIPIPPGYRPQAEDTSLQTDLLTFYLLRQRTASERLMMAANRTLVVK</sequence>
<gene>
    <name evidence="1" type="ORF">MiSe_16660</name>
</gene>
<dbReference type="AlphaFoldDB" id="A0AAV3X975"/>
<dbReference type="RefSeq" id="WP_226577442.1">
    <property type="nucleotide sequence ID" value="NZ_BLAY01000019.1"/>
</dbReference>
<keyword evidence="2" id="KW-1185">Reference proteome</keyword>